<dbReference type="eggNOG" id="COG5388">
    <property type="taxonomic scope" value="Bacteria"/>
</dbReference>
<evidence type="ECO:0008006" key="3">
    <source>
        <dbReference type="Google" id="ProtNLM"/>
    </source>
</evidence>
<dbReference type="InterPro" id="IPR009922">
    <property type="entry name" value="DUF1457"/>
</dbReference>
<dbReference type="Proteomes" id="UP000001695">
    <property type="component" value="Chromosome"/>
</dbReference>
<dbReference type="Pfam" id="PF07310">
    <property type="entry name" value="PAS_5"/>
    <property type="match status" value="1"/>
</dbReference>
<dbReference type="PIRSF" id="PIRSF031878">
    <property type="entry name" value="UCP031878"/>
    <property type="match status" value="1"/>
</dbReference>
<dbReference type="AlphaFoldDB" id="B2IHR0"/>
<dbReference type="EMBL" id="CP001016">
    <property type="protein sequence ID" value="ACB94579.1"/>
    <property type="molecule type" value="Genomic_DNA"/>
</dbReference>
<name>B2IHR0_BEII9</name>
<evidence type="ECO:0000313" key="1">
    <source>
        <dbReference type="EMBL" id="ACB94579.1"/>
    </source>
</evidence>
<accession>B2IHR0</accession>
<reference evidence="1 2" key="2">
    <citation type="journal article" date="2010" name="J. Bacteriol.">
        <title>Complete genome sequence of Beijerinckia indica subsp. indica.</title>
        <authorList>
            <person name="Tamas I."/>
            <person name="Dedysh S.N."/>
            <person name="Liesack W."/>
            <person name="Stott M.B."/>
            <person name="Alam M."/>
            <person name="Murrell J.C."/>
            <person name="Dunfield P.F."/>
        </authorList>
    </citation>
    <scope>NUCLEOTIDE SEQUENCE [LARGE SCALE GENOMIC DNA]</scope>
    <source>
        <strain evidence="2">ATCC 9039 / DSM 1715 / NCIMB 8712</strain>
    </source>
</reference>
<evidence type="ECO:0000313" key="2">
    <source>
        <dbReference type="Proteomes" id="UP000001695"/>
    </source>
</evidence>
<organism evidence="1 2">
    <name type="scientific">Beijerinckia indica subsp. indica (strain ATCC 9039 / DSM 1715 / NCIMB 8712)</name>
    <dbReference type="NCBI Taxonomy" id="395963"/>
    <lineage>
        <taxon>Bacteria</taxon>
        <taxon>Pseudomonadati</taxon>
        <taxon>Pseudomonadota</taxon>
        <taxon>Alphaproteobacteria</taxon>
        <taxon>Hyphomicrobiales</taxon>
        <taxon>Beijerinckiaceae</taxon>
        <taxon>Beijerinckia</taxon>
    </lineage>
</organism>
<keyword evidence="2" id="KW-1185">Reference proteome</keyword>
<dbReference type="HOGENOM" id="CLU_097079_1_0_5"/>
<proteinExistence type="predicted"/>
<sequence length="216" mass="24472">MRHAASQHLYSYWNQLRRDRPAPERSEIDPAEIRSILAYTFILEMDAQAAFPFRLSGARINALFDRELKGRSFIGLWRDKEAASMATLLPRIVDHACPIVARINAAPQGYAESAFELLLLPLWHEDMTRSRILGCLAGFDHPAWLGLLPVERLVLRGLRQVQEKTAQNQEIESQHEAEQARAKPLQKASVFSLGGHLVRQYGHLRVYPGGRQDALA</sequence>
<dbReference type="KEGG" id="bid:Bind_0930"/>
<gene>
    <name evidence="1" type="ordered locus">Bind_0930</name>
</gene>
<reference evidence="2" key="1">
    <citation type="submission" date="2008-03" db="EMBL/GenBank/DDBJ databases">
        <title>Complete sequence of chromosome of Beijerinckia indica subsp. indica ATCC 9039.</title>
        <authorList>
            <consortium name="US DOE Joint Genome Institute"/>
            <person name="Copeland A."/>
            <person name="Lucas S."/>
            <person name="Lapidus A."/>
            <person name="Glavina del Rio T."/>
            <person name="Dalin E."/>
            <person name="Tice H."/>
            <person name="Bruce D."/>
            <person name="Goodwin L."/>
            <person name="Pitluck S."/>
            <person name="LaButti K."/>
            <person name="Schmutz J."/>
            <person name="Larimer F."/>
            <person name="Land M."/>
            <person name="Hauser L."/>
            <person name="Kyrpides N."/>
            <person name="Mikhailova N."/>
            <person name="Dunfield P.F."/>
            <person name="Dedysh S.N."/>
            <person name="Liesack W."/>
            <person name="Saw J.H."/>
            <person name="Alam M."/>
            <person name="Chen Y."/>
            <person name="Murrell J.C."/>
            <person name="Richardson P."/>
        </authorList>
    </citation>
    <scope>NUCLEOTIDE SEQUENCE [LARGE SCALE GENOMIC DNA]</scope>
    <source>
        <strain evidence="2">ATCC 9039 / DSM 1715 / NCIMB 8712</strain>
    </source>
</reference>
<protein>
    <recommendedName>
        <fullName evidence="3">PAS domain-containing protein</fullName>
    </recommendedName>
</protein>
<dbReference type="STRING" id="395963.Bind_0930"/>